<feature type="coiled-coil region" evidence="1">
    <location>
        <begin position="244"/>
        <end position="275"/>
    </location>
</feature>
<proteinExistence type="predicted"/>
<dbReference type="Proteomes" id="UP000324800">
    <property type="component" value="Unassembled WGS sequence"/>
</dbReference>
<evidence type="ECO:0000313" key="3">
    <source>
        <dbReference type="Proteomes" id="UP000324800"/>
    </source>
</evidence>
<comment type="caution">
    <text evidence="2">The sequence shown here is derived from an EMBL/GenBank/DDBJ whole genome shotgun (WGS) entry which is preliminary data.</text>
</comment>
<evidence type="ECO:0000256" key="1">
    <source>
        <dbReference type="SAM" id="Coils"/>
    </source>
</evidence>
<name>A0A5J4UTH4_9EUKA</name>
<protein>
    <submittedName>
        <fullName evidence="2">Uncharacterized protein</fullName>
    </submittedName>
</protein>
<accession>A0A5J4UTH4</accession>
<dbReference type="AlphaFoldDB" id="A0A5J4UTH4"/>
<reference evidence="2 3" key="1">
    <citation type="submission" date="2019-03" db="EMBL/GenBank/DDBJ databases">
        <title>Single cell metagenomics reveals metabolic interactions within the superorganism composed of flagellate Streblomastix strix and complex community of Bacteroidetes bacteria on its surface.</title>
        <authorList>
            <person name="Treitli S.C."/>
            <person name="Kolisko M."/>
            <person name="Husnik F."/>
            <person name="Keeling P."/>
            <person name="Hampl V."/>
        </authorList>
    </citation>
    <scope>NUCLEOTIDE SEQUENCE [LARGE SCALE GENOMIC DNA]</scope>
    <source>
        <strain evidence="2">ST1C</strain>
    </source>
</reference>
<organism evidence="2 3">
    <name type="scientific">Streblomastix strix</name>
    <dbReference type="NCBI Taxonomy" id="222440"/>
    <lineage>
        <taxon>Eukaryota</taxon>
        <taxon>Metamonada</taxon>
        <taxon>Preaxostyla</taxon>
        <taxon>Oxymonadida</taxon>
        <taxon>Streblomastigidae</taxon>
        <taxon>Streblomastix</taxon>
    </lineage>
</organism>
<keyword evidence="1" id="KW-0175">Coiled coil</keyword>
<gene>
    <name evidence="2" type="ORF">EZS28_031212</name>
</gene>
<dbReference type="EMBL" id="SNRW01012900">
    <property type="protein sequence ID" value="KAA6373261.1"/>
    <property type="molecule type" value="Genomic_DNA"/>
</dbReference>
<evidence type="ECO:0000313" key="2">
    <source>
        <dbReference type="EMBL" id="KAA6373261.1"/>
    </source>
</evidence>
<sequence>MTSSKDLAHAPFGWLEYLRFCSAQLIPTTVDSVVGTIIDWTGKVIDAKQNPVVIQPNPTEQGISNPNILLFINERLGQYKYDLTPGKLLQFRAAIRKVSSDSPVELEALPRTAGFVPDITLSYAKFTAIYGRNALNSSELFFRQLFLGRQVVIIGSFGEYRDYSRGRRQYQALSFNLADDFCTDSCDSVLLIVHIQNKPILNSLQMYVSQSSSNGGEYEYEICAKFVERGDPHILELSLITNRLQRQKKERKTIIENEQQQQNDIRMNIDTVEQNMKKEIVIEKEKEKAKVQQSCISIKT</sequence>